<dbReference type="SMART" id="SM00829">
    <property type="entry name" value="PKS_ER"/>
    <property type="match status" value="1"/>
</dbReference>
<dbReference type="InterPro" id="IPR036291">
    <property type="entry name" value="NAD(P)-bd_dom_sf"/>
</dbReference>
<evidence type="ECO:0000256" key="4">
    <source>
        <dbReference type="ARBA" id="ARBA00023002"/>
    </source>
</evidence>
<dbReference type="InterPro" id="IPR020843">
    <property type="entry name" value="ER"/>
</dbReference>
<evidence type="ECO:0000256" key="1">
    <source>
        <dbReference type="ARBA" id="ARBA00008072"/>
    </source>
</evidence>
<proteinExistence type="inferred from homology"/>
<comment type="similarity">
    <text evidence="1">Belongs to the zinc-containing alcohol dehydrogenase family.</text>
</comment>
<dbReference type="Proteomes" id="UP000799779">
    <property type="component" value="Unassembled WGS sequence"/>
</dbReference>
<reference evidence="6" key="1">
    <citation type="journal article" date="2020" name="Stud. Mycol.">
        <title>101 Dothideomycetes genomes: a test case for predicting lifestyles and emergence of pathogens.</title>
        <authorList>
            <person name="Haridas S."/>
            <person name="Albert R."/>
            <person name="Binder M."/>
            <person name="Bloem J."/>
            <person name="Labutti K."/>
            <person name="Salamov A."/>
            <person name="Andreopoulos B."/>
            <person name="Baker S."/>
            <person name="Barry K."/>
            <person name="Bills G."/>
            <person name="Bluhm B."/>
            <person name="Cannon C."/>
            <person name="Castanera R."/>
            <person name="Culley D."/>
            <person name="Daum C."/>
            <person name="Ezra D."/>
            <person name="Gonzalez J."/>
            <person name="Henrissat B."/>
            <person name="Kuo A."/>
            <person name="Liang C."/>
            <person name="Lipzen A."/>
            <person name="Lutzoni F."/>
            <person name="Magnuson J."/>
            <person name="Mondo S."/>
            <person name="Nolan M."/>
            <person name="Ohm R."/>
            <person name="Pangilinan J."/>
            <person name="Park H.-J."/>
            <person name="Ramirez L."/>
            <person name="Alfaro M."/>
            <person name="Sun H."/>
            <person name="Tritt A."/>
            <person name="Yoshinaga Y."/>
            <person name="Zwiers L.-H."/>
            <person name="Turgeon B."/>
            <person name="Goodwin S."/>
            <person name="Spatafora J."/>
            <person name="Crous P."/>
            <person name="Grigoriev I."/>
        </authorList>
    </citation>
    <scope>NUCLEOTIDE SEQUENCE</scope>
    <source>
        <strain evidence="6">CBS 123094</strain>
    </source>
</reference>
<dbReference type="Pfam" id="PF08240">
    <property type="entry name" value="ADH_N"/>
    <property type="match status" value="1"/>
</dbReference>
<accession>A0A6A5VZ14</accession>
<dbReference type="SUPFAM" id="SSF51735">
    <property type="entry name" value="NAD(P)-binding Rossmann-fold domains"/>
    <property type="match status" value="1"/>
</dbReference>
<organism evidence="6 7">
    <name type="scientific">Amniculicola lignicola CBS 123094</name>
    <dbReference type="NCBI Taxonomy" id="1392246"/>
    <lineage>
        <taxon>Eukaryota</taxon>
        <taxon>Fungi</taxon>
        <taxon>Dikarya</taxon>
        <taxon>Ascomycota</taxon>
        <taxon>Pezizomycotina</taxon>
        <taxon>Dothideomycetes</taxon>
        <taxon>Pleosporomycetidae</taxon>
        <taxon>Pleosporales</taxon>
        <taxon>Amniculicolaceae</taxon>
        <taxon>Amniculicola</taxon>
    </lineage>
</organism>
<dbReference type="EMBL" id="ML977654">
    <property type="protein sequence ID" value="KAF1994670.1"/>
    <property type="molecule type" value="Genomic_DNA"/>
</dbReference>
<dbReference type="InterPro" id="IPR047122">
    <property type="entry name" value="Trans-enoyl_RdTase-like"/>
</dbReference>
<evidence type="ECO:0000313" key="7">
    <source>
        <dbReference type="Proteomes" id="UP000799779"/>
    </source>
</evidence>
<dbReference type="PANTHER" id="PTHR45348:SF6">
    <property type="entry name" value="TRANS-ENOYL REDUCTASE APDC"/>
    <property type="match status" value="1"/>
</dbReference>
<dbReference type="Gene3D" id="3.40.50.720">
    <property type="entry name" value="NAD(P)-binding Rossmann-like Domain"/>
    <property type="match status" value="1"/>
</dbReference>
<dbReference type="OrthoDB" id="48317at2759"/>
<dbReference type="GO" id="GO:0016651">
    <property type="term" value="F:oxidoreductase activity, acting on NAD(P)H"/>
    <property type="evidence" value="ECO:0007669"/>
    <property type="project" value="InterPro"/>
</dbReference>
<gene>
    <name evidence="6" type="ORF">P154DRAFT_367801</name>
</gene>
<dbReference type="CDD" id="cd08249">
    <property type="entry name" value="enoyl_reductase_like"/>
    <property type="match status" value="1"/>
</dbReference>
<dbReference type="InterPro" id="IPR011032">
    <property type="entry name" value="GroES-like_sf"/>
</dbReference>
<dbReference type="InterPro" id="IPR013149">
    <property type="entry name" value="ADH-like_C"/>
</dbReference>
<feature type="domain" description="Enoyl reductase (ER)" evidence="5">
    <location>
        <begin position="23"/>
        <end position="360"/>
    </location>
</feature>
<dbReference type="Pfam" id="PF00107">
    <property type="entry name" value="ADH_zinc_N"/>
    <property type="match status" value="1"/>
</dbReference>
<keyword evidence="3" id="KW-0521">NADP</keyword>
<comment type="subunit">
    <text evidence="2">Monomer.</text>
</comment>
<dbReference type="PANTHER" id="PTHR45348">
    <property type="entry name" value="HYPOTHETICAL OXIDOREDUCTASE (EUROFUNG)"/>
    <property type="match status" value="1"/>
</dbReference>
<evidence type="ECO:0000259" key="5">
    <source>
        <dbReference type="SMART" id="SM00829"/>
    </source>
</evidence>
<evidence type="ECO:0000313" key="6">
    <source>
        <dbReference type="EMBL" id="KAF1994670.1"/>
    </source>
</evidence>
<dbReference type="InterPro" id="IPR013154">
    <property type="entry name" value="ADH-like_N"/>
</dbReference>
<sequence>MAATSIDIPTLRKAIVQDEHGKGMVSDIPIPELPHGMVLVQTKAVAINPVDYKMGAAFPAQGTVVGSDFAGTIVAIADGTETDLSLGDLVCGVSNGSNPAAPSNGGFATYLRTYPSLLIRMDPTADDLAIEQVTGLGLALSTCTLAFWDADALDLPGTPDEPFKTKIPILVYGGSTATGTIAIQLLKLSGFEPIATCSPRNFDLVRGCGASAVFDYVDPDTPAAIKQHTGGRLKYVLDCISDAHSVDVCFAAIARTGGRYASLELVPDDLLARRRAVKPSFVMAYEISGEGTPFPGGYGKPPAPRKKELCGRFFLVYTRLLSQGKLRMYRKKRLRDGFEGILEGLAALQDGSMMVSKMVVFLS</sequence>
<keyword evidence="4" id="KW-0560">Oxidoreductase</keyword>
<name>A0A6A5VZ14_9PLEO</name>
<dbReference type="Gene3D" id="3.90.180.10">
    <property type="entry name" value="Medium-chain alcohol dehydrogenases, catalytic domain"/>
    <property type="match status" value="1"/>
</dbReference>
<keyword evidence="7" id="KW-1185">Reference proteome</keyword>
<dbReference type="SUPFAM" id="SSF50129">
    <property type="entry name" value="GroES-like"/>
    <property type="match status" value="1"/>
</dbReference>
<evidence type="ECO:0000256" key="2">
    <source>
        <dbReference type="ARBA" id="ARBA00011245"/>
    </source>
</evidence>
<evidence type="ECO:0000256" key="3">
    <source>
        <dbReference type="ARBA" id="ARBA00022857"/>
    </source>
</evidence>
<protein>
    <submittedName>
        <fullName evidence="6">GroES-like protein</fullName>
    </submittedName>
</protein>
<dbReference type="AlphaFoldDB" id="A0A6A5VZ14"/>